<organism evidence="2 3">
    <name type="scientific">Cerasibacillus quisquiliarum</name>
    <dbReference type="NCBI Taxonomy" id="227865"/>
    <lineage>
        <taxon>Bacteria</taxon>
        <taxon>Bacillati</taxon>
        <taxon>Bacillota</taxon>
        <taxon>Bacilli</taxon>
        <taxon>Bacillales</taxon>
        <taxon>Bacillaceae</taxon>
        <taxon>Cerasibacillus</taxon>
    </lineage>
</organism>
<accession>A0A511UTG0</accession>
<dbReference type="InterPro" id="IPR029058">
    <property type="entry name" value="AB_hydrolase_fold"/>
</dbReference>
<keyword evidence="2" id="KW-0378">Hydrolase</keyword>
<dbReference type="RefSeq" id="WP_146934317.1">
    <property type="nucleotide sequence ID" value="NZ_BJXW01000002.1"/>
</dbReference>
<dbReference type="InterPro" id="IPR051044">
    <property type="entry name" value="MAG_DAG_Lipase"/>
</dbReference>
<dbReference type="Pfam" id="PF12146">
    <property type="entry name" value="Hydrolase_4"/>
    <property type="match status" value="1"/>
</dbReference>
<evidence type="ECO:0000313" key="2">
    <source>
        <dbReference type="EMBL" id="GEN29866.1"/>
    </source>
</evidence>
<dbReference type="Proteomes" id="UP000321491">
    <property type="component" value="Unassembled WGS sequence"/>
</dbReference>
<evidence type="ECO:0000259" key="1">
    <source>
        <dbReference type="Pfam" id="PF12146"/>
    </source>
</evidence>
<dbReference type="SUPFAM" id="SSF53474">
    <property type="entry name" value="alpha/beta-Hydrolases"/>
    <property type="match status" value="1"/>
</dbReference>
<name>A0A511UTG0_9BACI</name>
<gene>
    <name evidence="2" type="ORF">CQU01_01040</name>
</gene>
<sequence>MRESLWLNTSDHTAIHVMKWTNKTTPKAIVQLSHGMVEHIERYDDVARFLVEQNIFVYGNDHRGHGLTGKRQGALGFFSESDGFQKVTNDLLLVTEQIKHDYPETPIILIGHSMGSFLARKYIQSYSKEIVAVILSGTTYTSSAELFLAKQAAKMTDPLQKAPYLNQLIFGLNNRKVNHPRTEFDWLTRDHESVQKYIADPLCGFVPTGQFFRDLFTGLADIHNQAKNHHIPADLPMLFISGDHDPVSQYGKNVWKAAHLYKELGLTNIMVALFHKGRHELFHEINKHEVFEFIYKWINNILTNLGLER</sequence>
<reference evidence="2 3" key="1">
    <citation type="submission" date="2019-07" db="EMBL/GenBank/DDBJ databases">
        <title>Whole genome shotgun sequence of Cerasibacillus quisquiliarum NBRC 102429.</title>
        <authorList>
            <person name="Hosoyama A."/>
            <person name="Uohara A."/>
            <person name="Ohji S."/>
            <person name="Ichikawa N."/>
        </authorList>
    </citation>
    <scope>NUCLEOTIDE SEQUENCE [LARGE SCALE GENOMIC DNA]</scope>
    <source>
        <strain evidence="2 3">NBRC 102429</strain>
    </source>
</reference>
<keyword evidence="3" id="KW-1185">Reference proteome</keyword>
<dbReference type="PANTHER" id="PTHR11614">
    <property type="entry name" value="PHOSPHOLIPASE-RELATED"/>
    <property type="match status" value="1"/>
</dbReference>
<dbReference type="InterPro" id="IPR022742">
    <property type="entry name" value="Hydrolase_4"/>
</dbReference>
<dbReference type="AlphaFoldDB" id="A0A511UTG0"/>
<dbReference type="GO" id="GO:0016787">
    <property type="term" value="F:hydrolase activity"/>
    <property type="evidence" value="ECO:0007669"/>
    <property type="project" value="UniProtKB-KW"/>
</dbReference>
<feature type="domain" description="Serine aminopeptidase S33" evidence="1">
    <location>
        <begin position="25"/>
        <end position="285"/>
    </location>
</feature>
<comment type="caution">
    <text evidence="2">The sequence shown here is derived from an EMBL/GenBank/DDBJ whole genome shotgun (WGS) entry which is preliminary data.</text>
</comment>
<proteinExistence type="predicted"/>
<protein>
    <submittedName>
        <fullName evidence="2">Alpha/beta hydrolase</fullName>
    </submittedName>
</protein>
<dbReference type="Gene3D" id="3.40.50.1820">
    <property type="entry name" value="alpha/beta hydrolase"/>
    <property type="match status" value="1"/>
</dbReference>
<dbReference type="EMBL" id="BJXW01000002">
    <property type="protein sequence ID" value="GEN29866.1"/>
    <property type="molecule type" value="Genomic_DNA"/>
</dbReference>
<dbReference type="OrthoDB" id="9806902at2"/>
<evidence type="ECO:0000313" key="3">
    <source>
        <dbReference type="Proteomes" id="UP000321491"/>
    </source>
</evidence>